<comment type="caution">
    <text evidence="1">The sequence shown here is derived from an EMBL/GenBank/DDBJ whole genome shotgun (WGS) entry which is preliminary data.</text>
</comment>
<evidence type="ECO:0000313" key="2">
    <source>
        <dbReference type="Proteomes" id="UP000004410"/>
    </source>
</evidence>
<dbReference type="Proteomes" id="UP000004410">
    <property type="component" value="Unassembled WGS sequence"/>
</dbReference>
<proteinExistence type="predicted"/>
<protein>
    <submittedName>
        <fullName evidence="1">Uncharacterized protein</fullName>
    </submittedName>
</protein>
<accession>A7AZD2</accession>
<reference evidence="1 2" key="1">
    <citation type="submission" date="2007-04" db="EMBL/GenBank/DDBJ databases">
        <authorList>
            <person name="Fulton L."/>
            <person name="Clifton S."/>
            <person name="Fulton B."/>
            <person name="Xu J."/>
            <person name="Minx P."/>
            <person name="Pepin K.H."/>
            <person name="Johnson M."/>
            <person name="Thiruvilangam P."/>
            <person name="Bhonagiri V."/>
            <person name="Nash W.E."/>
            <person name="Mardis E.R."/>
            <person name="Wilson R.K."/>
        </authorList>
    </citation>
    <scope>NUCLEOTIDE SEQUENCE [LARGE SCALE GENOMIC DNA]</scope>
    <source>
        <strain evidence="1 2">ATCC 29149</strain>
    </source>
</reference>
<gene>
    <name evidence="1" type="ORF">RUMGNA_00648</name>
</gene>
<dbReference type="AlphaFoldDB" id="A7AZD2"/>
<organism evidence="1 2">
    <name type="scientific">Mediterraneibacter gnavus (strain ATCC 29149 / DSM 114966 / JCM 6515 / VPI C7-9)</name>
    <name type="common">Ruminococcus gnavus</name>
    <dbReference type="NCBI Taxonomy" id="411470"/>
    <lineage>
        <taxon>Bacteria</taxon>
        <taxon>Bacillati</taxon>
        <taxon>Bacillota</taxon>
        <taxon>Clostridia</taxon>
        <taxon>Lachnospirales</taxon>
        <taxon>Lachnospiraceae</taxon>
        <taxon>Mediterraneibacter</taxon>
    </lineage>
</organism>
<evidence type="ECO:0000313" key="1">
    <source>
        <dbReference type="EMBL" id="EDN79137.1"/>
    </source>
</evidence>
<dbReference type="PaxDb" id="411470-RUMGNA_00648"/>
<sequence length="180" mass="21991">MYTCVPGKSRETGCRKESFDRKLIVTKRVEKDRENGKRRKDSIRKYGILNDSESGVFIQTRRGRRMKKNLEPLKDALEELADFARKMEPTEYAYFYRLMERMENNVEICILVRDDRLEKLEAILRRDWNLVKRMYGDMWKMDLQNEKERYRFLQLLTEIEWYLEGKGLMRMEEKRYGYAN</sequence>
<dbReference type="eggNOG" id="ENOG5033XJU">
    <property type="taxonomic scope" value="Bacteria"/>
</dbReference>
<dbReference type="EMBL" id="AAYG02000005">
    <property type="protein sequence ID" value="EDN79137.1"/>
    <property type="molecule type" value="Genomic_DNA"/>
</dbReference>
<name>A7AZD2_MEDG7</name>
<reference evidence="1 2" key="2">
    <citation type="submission" date="2007-06" db="EMBL/GenBank/DDBJ databases">
        <title>Draft genome sequence of Ruminococcus gnavus (ATCC 29149).</title>
        <authorList>
            <person name="Sudarsanam P."/>
            <person name="Ley R."/>
            <person name="Guruge J."/>
            <person name="Turnbaugh P.J."/>
            <person name="Mahowald M."/>
            <person name="Liep D."/>
            <person name="Gordon J."/>
        </authorList>
    </citation>
    <scope>NUCLEOTIDE SEQUENCE [LARGE SCALE GENOMIC DNA]</scope>
    <source>
        <strain evidence="1 2">ATCC 29149</strain>
    </source>
</reference>